<sequence length="389" mass="41453">MMLDGATLLIASMAVQFVMALYFWTLWLGRRDQRVHLWIAASITAGVLGCGCYMLRGVAPEPLAMWAAQLCFVQVFAFLWGGVRLVHARPRPAWIVWGGAAVLSASCLIPALVAAEALRNVVATLAFSSYGLAMTGDLLRRRHARTAPTRWLTGGLLLLVAAASLAFAADAGRHSVAVASLVSIPSLPALWLLFHTTIYVTLVLSLTTLELGNEAQRQREAATTDSLTGLLNRRAFMERATPAAGHPRGATLLMLDIDHFKQVNDLWGHSAGDRALVLFAGALLDATGGVLGAFAARIGGEEFAVLLPGRSRDEAAALGLRIAARVRELRHTPGATRMTVSIGLAESGTAMATLDELLSGADRALYRAKRGGRDRLEQDSAPFAPSLAA</sequence>
<reference evidence="5 6" key="1">
    <citation type="submission" date="2020-08" db="EMBL/GenBank/DDBJ databases">
        <title>Genomic Encyclopedia of Type Strains, Phase IV (KMG-IV): sequencing the most valuable type-strain genomes for metagenomic binning, comparative biology and taxonomic classification.</title>
        <authorList>
            <person name="Goeker M."/>
        </authorList>
    </citation>
    <scope>NUCLEOTIDE SEQUENCE [LARGE SCALE GENOMIC DNA]</scope>
    <source>
        <strain evidence="5 6">DSM 101535</strain>
    </source>
</reference>
<evidence type="ECO:0000256" key="3">
    <source>
        <dbReference type="SAM" id="Phobius"/>
    </source>
</evidence>
<dbReference type="PANTHER" id="PTHR45138:SF9">
    <property type="entry name" value="DIGUANYLATE CYCLASE DGCM-RELATED"/>
    <property type="match status" value="1"/>
</dbReference>
<feature type="transmembrane region" description="Helical" evidence="3">
    <location>
        <begin position="94"/>
        <end position="115"/>
    </location>
</feature>
<evidence type="ECO:0000256" key="1">
    <source>
        <dbReference type="ARBA" id="ARBA00012528"/>
    </source>
</evidence>
<feature type="transmembrane region" description="Helical" evidence="3">
    <location>
        <begin position="6"/>
        <end position="28"/>
    </location>
</feature>
<feature type="transmembrane region" description="Helical" evidence="3">
    <location>
        <begin position="35"/>
        <end position="57"/>
    </location>
</feature>
<comment type="catalytic activity">
    <reaction evidence="2">
        <text>2 GTP = 3',3'-c-di-GMP + 2 diphosphate</text>
        <dbReference type="Rhea" id="RHEA:24898"/>
        <dbReference type="ChEBI" id="CHEBI:33019"/>
        <dbReference type="ChEBI" id="CHEBI:37565"/>
        <dbReference type="ChEBI" id="CHEBI:58805"/>
        <dbReference type="EC" id="2.7.7.65"/>
    </reaction>
</comment>
<dbReference type="EC" id="2.7.7.65" evidence="1"/>
<keyword evidence="3" id="KW-1133">Transmembrane helix</keyword>
<dbReference type="SUPFAM" id="SSF55073">
    <property type="entry name" value="Nucleotide cyclase"/>
    <property type="match status" value="1"/>
</dbReference>
<feature type="transmembrane region" description="Helical" evidence="3">
    <location>
        <begin position="189"/>
        <end position="209"/>
    </location>
</feature>
<dbReference type="Gene3D" id="3.30.70.270">
    <property type="match status" value="1"/>
</dbReference>
<proteinExistence type="predicted"/>
<evidence type="ECO:0000313" key="6">
    <source>
        <dbReference type="Proteomes" id="UP000560131"/>
    </source>
</evidence>
<dbReference type="EMBL" id="JACIJN010000002">
    <property type="protein sequence ID" value="MBB5724975.1"/>
    <property type="molecule type" value="Genomic_DNA"/>
</dbReference>
<comment type="caution">
    <text evidence="5">The sequence shown here is derived from an EMBL/GenBank/DDBJ whole genome shotgun (WGS) entry which is preliminary data.</text>
</comment>
<keyword evidence="3" id="KW-0472">Membrane</keyword>
<evidence type="ECO:0000259" key="4">
    <source>
        <dbReference type="PROSITE" id="PS50887"/>
    </source>
</evidence>
<name>A0ABR6N434_9SPHN</name>
<evidence type="ECO:0000256" key="2">
    <source>
        <dbReference type="ARBA" id="ARBA00034247"/>
    </source>
</evidence>
<dbReference type="InterPro" id="IPR029787">
    <property type="entry name" value="Nucleotide_cyclase"/>
</dbReference>
<keyword evidence="6" id="KW-1185">Reference proteome</keyword>
<organism evidence="5 6">
    <name type="scientific">Sphingomonas endophytica</name>
    <dbReference type="NCBI Taxonomy" id="869719"/>
    <lineage>
        <taxon>Bacteria</taxon>
        <taxon>Pseudomonadati</taxon>
        <taxon>Pseudomonadota</taxon>
        <taxon>Alphaproteobacteria</taxon>
        <taxon>Sphingomonadales</taxon>
        <taxon>Sphingomonadaceae</taxon>
        <taxon>Sphingomonas</taxon>
    </lineage>
</organism>
<evidence type="ECO:0000313" key="5">
    <source>
        <dbReference type="EMBL" id="MBB5724975.1"/>
    </source>
</evidence>
<feature type="transmembrane region" description="Helical" evidence="3">
    <location>
        <begin position="151"/>
        <end position="169"/>
    </location>
</feature>
<protein>
    <recommendedName>
        <fullName evidence="1">diguanylate cyclase</fullName>
        <ecNumber evidence="1">2.7.7.65</ecNumber>
    </recommendedName>
</protein>
<dbReference type="InterPro" id="IPR050469">
    <property type="entry name" value="Diguanylate_Cyclase"/>
</dbReference>
<dbReference type="SMART" id="SM00267">
    <property type="entry name" value="GGDEF"/>
    <property type="match status" value="1"/>
</dbReference>
<dbReference type="InterPro" id="IPR000160">
    <property type="entry name" value="GGDEF_dom"/>
</dbReference>
<keyword evidence="3" id="KW-0812">Transmembrane</keyword>
<dbReference type="CDD" id="cd01949">
    <property type="entry name" value="GGDEF"/>
    <property type="match status" value="1"/>
</dbReference>
<feature type="transmembrane region" description="Helical" evidence="3">
    <location>
        <begin position="63"/>
        <end position="82"/>
    </location>
</feature>
<dbReference type="PROSITE" id="PS50887">
    <property type="entry name" value="GGDEF"/>
    <property type="match status" value="1"/>
</dbReference>
<dbReference type="Pfam" id="PF00990">
    <property type="entry name" value="GGDEF"/>
    <property type="match status" value="1"/>
</dbReference>
<gene>
    <name evidence="5" type="ORF">FHS97_000883</name>
</gene>
<dbReference type="PANTHER" id="PTHR45138">
    <property type="entry name" value="REGULATORY COMPONENTS OF SENSORY TRANSDUCTION SYSTEM"/>
    <property type="match status" value="1"/>
</dbReference>
<dbReference type="NCBIfam" id="TIGR00254">
    <property type="entry name" value="GGDEF"/>
    <property type="match status" value="1"/>
</dbReference>
<dbReference type="Proteomes" id="UP000560131">
    <property type="component" value="Unassembled WGS sequence"/>
</dbReference>
<accession>A0ABR6N434</accession>
<feature type="domain" description="GGDEF" evidence="4">
    <location>
        <begin position="248"/>
        <end position="381"/>
    </location>
</feature>
<dbReference type="InterPro" id="IPR043128">
    <property type="entry name" value="Rev_trsase/Diguanyl_cyclase"/>
</dbReference>